<keyword evidence="5" id="KW-0067">ATP-binding</keyword>
<keyword evidence="4" id="KW-0547">Nucleotide-binding</keyword>
<dbReference type="InterPro" id="IPR029765">
    <property type="entry name" value="Mev_diP_decarb"/>
</dbReference>
<dbReference type="InterPro" id="IPR041431">
    <property type="entry name" value="Mvd1_C"/>
</dbReference>
<dbReference type="PIRSF" id="PIRSF015950">
    <property type="entry name" value="Mev_P_decrbx"/>
    <property type="match status" value="1"/>
</dbReference>
<dbReference type="InterPro" id="IPR005935">
    <property type="entry name" value="Mev_decarb"/>
</dbReference>
<protein>
    <recommendedName>
        <fullName evidence="2">diphosphomevalonate decarboxylase</fullName>
        <ecNumber evidence="2">4.1.1.33</ecNumber>
    </recommendedName>
</protein>
<comment type="similarity">
    <text evidence="1">Belongs to the diphosphomevalonate decarboxylase family.</text>
</comment>
<dbReference type="GO" id="GO:0004163">
    <property type="term" value="F:diphosphomevalonate decarboxylase activity"/>
    <property type="evidence" value="ECO:0007669"/>
    <property type="project" value="UniProtKB-EC"/>
</dbReference>
<evidence type="ECO:0000256" key="5">
    <source>
        <dbReference type="ARBA" id="ARBA00022840"/>
    </source>
</evidence>
<sequence>MGKTVRAHANIALIKYWGKKDERLRLPLMSSLSMTLDRFYTDTKITESDLNHFYLNGIEQIGQSSQRVFTYLKFLQDKFGVSGNLAVRSTNHVPTAAGLASSSSAFAALAGAFCSHYGFEIEPKELSRLARMGSGSACRSVFGGFVLWQKGEDDTTSYAYALNEKPEMDLQLLAIELNPKPKKLSSTEGMKQATSSPFFKPWLQRNQTELDQMITAIQNNDFTALGQLAELNANEMHAINLTAQPGFTYFEPQTIAAINLVRHLRETGIECYYTIDAGPNVKVITRLKNVKEITNQFVSQFDNVKIVNASFGPGLSYLD</sequence>
<dbReference type="Gene3D" id="3.30.230.10">
    <property type="match status" value="1"/>
</dbReference>
<dbReference type="SUPFAM" id="SSF54211">
    <property type="entry name" value="Ribosomal protein S5 domain 2-like"/>
    <property type="match status" value="1"/>
</dbReference>
<keyword evidence="11" id="KW-1185">Reference proteome</keyword>
<dbReference type="Proteomes" id="UP000826550">
    <property type="component" value="Chromosome"/>
</dbReference>
<dbReference type="Pfam" id="PF22700">
    <property type="entry name" value="MVD-like_N"/>
    <property type="match status" value="1"/>
</dbReference>
<accession>A0ABX8W514</accession>
<dbReference type="SUPFAM" id="SSF55060">
    <property type="entry name" value="GHMP Kinase, C-terminal domain"/>
    <property type="match status" value="1"/>
</dbReference>
<evidence type="ECO:0000256" key="1">
    <source>
        <dbReference type="ARBA" id="ARBA00008831"/>
    </source>
</evidence>
<evidence type="ECO:0000313" key="11">
    <source>
        <dbReference type="Proteomes" id="UP000826550"/>
    </source>
</evidence>
<feature type="domain" description="Mvd1 C-terminal" evidence="8">
    <location>
        <begin position="178"/>
        <end position="305"/>
    </location>
</feature>
<gene>
    <name evidence="10" type="primary">mvaD</name>
    <name evidence="10" type="ORF">GYM71_05100</name>
</gene>
<dbReference type="PANTHER" id="PTHR10977">
    <property type="entry name" value="DIPHOSPHOMEVALONATE DECARBOXYLASE"/>
    <property type="match status" value="1"/>
</dbReference>
<dbReference type="InterPro" id="IPR014721">
    <property type="entry name" value="Ribsml_uS5_D2-typ_fold_subgr"/>
</dbReference>
<dbReference type="EC" id="4.1.1.33" evidence="2"/>
<dbReference type="Pfam" id="PF18376">
    <property type="entry name" value="MDD_C"/>
    <property type="match status" value="1"/>
</dbReference>
<keyword evidence="6" id="KW-0443">Lipid metabolism</keyword>
<keyword evidence="3" id="KW-0444">Lipid biosynthesis</keyword>
<reference evidence="10 11" key="1">
    <citation type="submission" date="2020-01" db="EMBL/GenBank/DDBJ databases">
        <title>Vast differences in strain-level diversity in the gut microbiota of two closely related honey bee species.</title>
        <authorList>
            <person name="Ellegaard K.M."/>
            <person name="Suenami S."/>
            <person name="Miyazaki R."/>
            <person name="Engel P."/>
        </authorList>
    </citation>
    <scope>NUCLEOTIDE SEQUENCE [LARGE SCALE GENOMIC DNA]</scope>
    <source>
        <strain evidence="10 11">ESL0416</strain>
    </source>
</reference>
<evidence type="ECO:0000256" key="3">
    <source>
        <dbReference type="ARBA" id="ARBA00022516"/>
    </source>
</evidence>
<dbReference type="Gene3D" id="3.30.70.890">
    <property type="entry name" value="GHMP kinase, C-terminal domain"/>
    <property type="match status" value="1"/>
</dbReference>
<dbReference type="InterPro" id="IPR020568">
    <property type="entry name" value="Ribosomal_Su5_D2-typ_SF"/>
</dbReference>
<evidence type="ECO:0000313" key="10">
    <source>
        <dbReference type="EMBL" id="QYN52825.1"/>
    </source>
</evidence>
<dbReference type="EMBL" id="CP048268">
    <property type="protein sequence ID" value="QYN52825.1"/>
    <property type="molecule type" value="Genomic_DNA"/>
</dbReference>
<organism evidence="10 11">
    <name type="scientific">Lactobacillus panisapium</name>
    <dbReference type="NCBI Taxonomy" id="2012495"/>
    <lineage>
        <taxon>Bacteria</taxon>
        <taxon>Bacillati</taxon>
        <taxon>Bacillota</taxon>
        <taxon>Bacilli</taxon>
        <taxon>Lactobacillales</taxon>
        <taxon>Lactobacillaceae</taxon>
        <taxon>Lactobacillus</taxon>
    </lineage>
</organism>
<dbReference type="InterPro" id="IPR053859">
    <property type="entry name" value="MVD-like_N"/>
</dbReference>
<evidence type="ECO:0000259" key="9">
    <source>
        <dbReference type="Pfam" id="PF22700"/>
    </source>
</evidence>
<dbReference type="RefSeq" id="WP_220221151.1">
    <property type="nucleotide sequence ID" value="NZ_CP048268.1"/>
</dbReference>
<evidence type="ECO:0000256" key="7">
    <source>
        <dbReference type="ARBA" id="ARBA00023239"/>
    </source>
</evidence>
<name>A0ABX8W514_9LACO</name>
<evidence type="ECO:0000259" key="8">
    <source>
        <dbReference type="Pfam" id="PF18376"/>
    </source>
</evidence>
<feature type="domain" description="Diphosphomevalonate decarboxylase-like N-terminal" evidence="9">
    <location>
        <begin position="7"/>
        <end position="159"/>
    </location>
</feature>
<dbReference type="InterPro" id="IPR036554">
    <property type="entry name" value="GHMP_kinase_C_sf"/>
</dbReference>
<dbReference type="PANTHER" id="PTHR10977:SF3">
    <property type="entry name" value="DIPHOSPHOMEVALONATE DECARBOXYLASE"/>
    <property type="match status" value="1"/>
</dbReference>
<keyword evidence="7 10" id="KW-0456">Lyase</keyword>
<dbReference type="NCBIfam" id="TIGR01240">
    <property type="entry name" value="mevDPdecarb"/>
    <property type="match status" value="1"/>
</dbReference>
<evidence type="ECO:0000256" key="6">
    <source>
        <dbReference type="ARBA" id="ARBA00023098"/>
    </source>
</evidence>
<proteinExistence type="inferred from homology"/>
<evidence type="ECO:0000256" key="2">
    <source>
        <dbReference type="ARBA" id="ARBA00012296"/>
    </source>
</evidence>
<evidence type="ECO:0000256" key="4">
    <source>
        <dbReference type="ARBA" id="ARBA00022741"/>
    </source>
</evidence>